<dbReference type="EMBL" id="BQXU01000033">
    <property type="protein sequence ID" value="GKT49908.1"/>
    <property type="molecule type" value="Genomic_DNA"/>
</dbReference>
<proteinExistence type="predicted"/>
<dbReference type="AlphaFoldDB" id="A0AA37USI1"/>
<reference evidence="3 4" key="1">
    <citation type="submission" date="2022-03" db="EMBL/GenBank/DDBJ databases">
        <title>Genome data of Colletotrichum spp.</title>
        <authorList>
            <person name="Utami Y.D."/>
            <person name="Hiruma K."/>
        </authorList>
    </citation>
    <scope>NUCLEOTIDE SEQUENCE [LARGE SCALE GENOMIC DNA]</scope>
    <source>
        <strain evidence="3 4">MAFF 239500</strain>
    </source>
</reference>
<feature type="region of interest" description="Disordered" evidence="2">
    <location>
        <begin position="471"/>
        <end position="510"/>
    </location>
</feature>
<feature type="compositionally biased region" description="Polar residues" evidence="2">
    <location>
        <begin position="168"/>
        <end position="188"/>
    </location>
</feature>
<dbReference type="GeneID" id="73330891"/>
<feature type="compositionally biased region" description="Low complexity" evidence="2">
    <location>
        <begin position="421"/>
        <end position="434"/>
    </location>
</feature>
<gene>
    <name evidence="3" type="ORF">ColSpa_10089</name>
</gene>
<organism evidence="3 4">
    <name type="scientific">Colletotrichum spaethianum</name>
    <dbReference type="NCBI Taxonomy" id="700344"/>
    <lineage>
        <taxon>Eukaryota</taxon>
        <taxon>Fungi</taxon>
        <taxon>Dikarya</taxon>
        <taxon>Ascomycota</taxon>
        <taxon>Pezizomycotina</taxon>
        <taxon>Sordariomycetes</taxon>
        <taxon>Hypocreomycetidae</taxon>
        <taxon>Glomerellales</taxon>
        <taxon>Glomerellaceae</taxon>
        <taxon>Colletotrichum</taxon>
        <taxon>Colletotrichum spaethianum species complex</taxon>
    </lineage>
</organism>
<evidence type="ECO:0000313" key="4">
    <source>
        <dbReference type="Proteomes" id="UP001055115"/>
    </source>
</evidence>
<dbReference type="RefSeq" id="XP_049132258.1">
    <property type="nucleotide sequence ID" value="XM_049276301.1"/>
</dbReference>
<dbReference type="Proteomes" id="UP001055115">
    <property type="component" value="Unassembled WGS sequence"/>
</dbReference>
<name>A0AA37USI1_9PEZI</name>
<feature type="compositionally biased region" description="Low complexity" evidence="2">
    <location>
        <begin position="1"/>
        <end position="10"/>
    </location>
</feature>
<feature type="region of interest" description="Disordered" evidence="2">
    <location>
        <begin position="419"/>
        <end position="446"/>
    </location>
</feature>
<feature type="region of interest" description="Disordered" evidence="2">
    <location>
        <begin position="1"/>
        <end position="58"/>
    </location>
</feature>
<evidence type="ECO:0000256" key="1">
    <source>
        <dbReference type="SAM" id="Coils"/>
    </source>
</evidence>
<evidence type="ECO:0000256" key="2">
    <source>
        <dbReference type="SAM" id="MobiDB-lite"/>
    </source>
</evidence>
<comment type="caution">
    <text evidence="3">The sequence shown here is derived from an EMBL/GenBank/DDBJ whole genome shotgun (WGS) entry which is preliminary data.</text>
</comment>
<feature type="compositionally biased region" description="Polar residues" evidence="2">
    <location>
        <begin position="89"/>
        <end position="112"/>
    </location>
</feature>
<feature type="coiled-coil region" evidence="1">
    <location>
        <begin position="312"/>
        <end position="353"/>
    </location>
</feature>
<feature type="compositionally biased region" description="Polar residues" evidence="2">
    <location>
        <begin position="498"/>
        <end position="509"/>
    </location>
</feature>
<protein>
    <submittedName>
        <fullName evidence="3">Uncharacterized protein</fullName>
    </submittedName>
</protein>
<keyword evidence="4" id="KW-1185">Reference proteome</keyword>
<keyword evidence="1" id="KW-0175">Coiled coil</keyword>
<feature type="region of interest" description="Disordered" evidence="2">
    <location>
        <begin position="89"/>
        <end position="200"/>
    </location>
</feature>
<sequence length="555" mass="60535">MADSSTASSGSGEGHHGGVRLAEHSPLFAATRKPFESTPSSTDSTVRDSKSPSDVFAADLSNQASQLYTGDYQLPQPPKFQQASFTFSNRQGGSQHVGSSNVQNPGSFSTGKASVRSEGTVFATPAGRSVIEPTASGYRSGPLPSITPNREFRPVTPNVKTPGHRTPGSFNNDARRNQSGPGLTTISEEQNKIAPNTERGQTKKIVAEMAAYCQIDGPLVGPLRDSRRSELARNHPAWIPARQVQAGIMTTQQAIRRTPGIPSKIANDLCEGLQKYAQQVNNILRQAVNEVADIKIDLEYNDKVLCSSKLEASIITEEREQLKRDIAEIHRKYEDLEDRLARYHVEQENHKNSVLEFLARLDPHNGNDEEAQNQTIAELLQTLKDFMNRPSSRWMHGERDNDSSNAITTLSSANIAALEKQNQPEQSQQQTQHPQEARPSQMSESREVMPLANNALQPFNYQQNAEQYSAPAHLPAQNGPPSSYPGMFGNARRPADNRTMSSAGWTRASSGARGHHIMPLLVPTHGPEIPATGSPADTSSLMVLRDLAALVVGST</sequence>
<accession>A0AA37USI1</accession>
<evidence type="ECO:0000313" key="3">
    <source>
        <dbReference type="EMBL" id="GKT49908.1"/>
    </source>
</evidence>